<name>A0A1M5ZVM0_9BURK</name>
<gene>
    <name evidence="1" type="ORF">SAMN04488135_11937</name>
</gene>
<dbReference type="GO" id="GO:0032298">
    <property type="term" value="P:positive regulation of DNA-templated DNA replication initiation"/>
    <property type="evidence" value="ECO:0007669"/>
    <property type="project" value="TreeGrafter"/>
</dbReference>
<reference evidence="1 2" key="1">
    <citation type="submission" date="2016-11" db="EMBL/GenBank/DDBJ databases">
        <authorList>
            <person name="Jaros S."/>
            <person name="Januszkiewicz K."/>
            <person name="Wedrychowicz H."/>
        </authorList>
    </citation>
    <scope>NUCLEOTIDE SEQUENCE [LARGE SCALE GENOMIC DNA]</scope>
    <source>
        <strain evidence="1 2">CGMCC 1.10190</strain>
    </source>
</reference>
<dbReference type="OrthoDB" id="5297568at2"/>
<sequence length="147" mass="16396">MARIDFAFGAPDRLRMACEVIRKHYLAGRGLVVYTQDKQKLARFDRLLWGFDATAFIPHVLADDPLAGQTAVLLTAADPIPPAPKDGGLEPWLVNLDLNCAPGAERFERVLEIVSNHDDDKQAARERWRQYKEGGHSLHAHDVSGRA</sequence>
<keyword evidence="2" id="KW-1185">Reference proteome</keyword>
<dbReference type="Pfam" id="PF04364">
    <property type="entry name" value="DNA_pol3_chi"/>
    <property type="match status" value="1"/>
</dbReference>
<dbReference type="GO" id="GO:0003677">
    <property type="term" value="F:DNA binding"/>
    <property type="evidence" value="ECO:0007669"/>
    <property type="project" value="InterPro"/>
</dbReference>
<dbReference type="InterPro" id="IPR007459">
    <property type="entry name" value="DNA_pol3_chi"/>
</dbReference>
<accession>A0A1M5ZVM0</accession>
<dbReference type="InterPro" id="IPR036768">
    <property type="entry name" value="PolIII_chi_sf"/>
</dbReference>
<evidence type="ECO:0000313" key="1">
    <source>
        <dbReference type="EMBL" id="SHI28208.1"/>
    </source>
</evidence>
<dbReference type="STRING" id="658167.SAMN04488135_11937"/>
<evidence type="ECO:0000313" key="2">
    <source>
        <dbReference type="Proteomes" id="UP000184226"/>
    </source>
</evidence>
<dbReference type="Proteomes" id="UP000184226">
    <property type="component" value="Unassembled WGS sequence"/>
</dbReference>
<dbReference type="PANTHER" id="PTHR38767">
    <property type="entry name" value="DNA POLYMERASE III SUBUNIT CHI"/>
    <property type="match status" value="1"/>
</dbReference>
<protein>
    <submittedName>
        <fullName evidence="1">DNA polymerase III, chi subunit</fullName>
    </submittedName>
</protein>
<dbReference type="GO" id="GO:0003887">
    <property type="term" value="F:DNA-directed DNA polymerase activity"/>
    <property type="evidence" value="ECO:0007669"/>
    <property type="project" value="InterPro"/>
</dbReference>
<proteinExistence type="predicted"/>
<dbReference type="RefSeq" id="WP_073108974.1">
    <property type="nucleotide sequence ID" value="NZ_FQXE01000019.1"/>
</dbReference>
<dbReference type="PANTHER" id="PTHR38767:SF1">
    <property type="entry name" value="DNA POLYMERASE III SUBUNIT CHI"/>
    <property type="match status" value="1"/>
</dbReference>
<organism evidence="1 2">
    <name type="scientific">Pollutimonas bauzanensis</name>
    <dbReference type="NCBI Taxonomy" id="658167"/>
    <lineage>
        <taxon>Bacteria</taxon>
        <taxon>Pseudomonadati</taxon>
        <taxon>Pseudomonadota</taxon>
        <taxon>Betaproteobacteria</taxon>
        <taxon>Burkholderiales</taxon>
        <taxon>Alcaligenaceae</taxon>
        <taxon>Pollutimonas</taxon>
    </lineage>
</organism>
<dbReference type="EMBL" id="FQXE01000019">
    <property type="protein sequence ID" value="SHI28208.1"/>
    <property type="molecule type" value="Genomic_DNA"/>
</dbReference>
<dbReference type="SUPFAM" id="SSF102400">
    <property type="entry name" value="DNA polymerase III chi subunit"/>
    <property type="match status" value="1"/>
</dbReference>
<dbReference type="GO" id="GO:0006260">
    <property type="term" value="P:DNA replication"/>
    <property type="evidence" value="ECO:0007669"/>
    <property type="project" value="InterPro"/>
</dbReference>
<dbReference type="Gene3D" id="3.40.50.10110">
    <property type="entry name" value="DNA polymerase III subunit chi"/>
    <property type="match status" value="1"/>
</dbReference>
<dbReference type="AlphaFoldDB" id="A0A1M5ZVM0"/>